<accession>Q6K893</accession>
<name>Q6K893_ORYSJ</name>
<dbReference type="PROSITE" id="PS51257">
    <property type="entry name" value="PROKAR_LIPOPROTEIN"/>
    <property type="match status" value="1"/>
</dbReference>
<protein>
    <submittedName>
        <fullName evidence="1">Uncharacterized protein</fullName>
    </submittedName>
</protein>
<evidence type="ECO:0000313" key="2">
    <source>
        <dbReference type="Proteomes" id="UP000000763"/>
    </source>
</evidence>
<organism evidence="1 2">
    <name type="scientific">Oryza sativa subsp. japonica</name>
    <name type="common">Rice</name>
    <dbReference type="NCBI Taxonomy" id="39947"/>
    <lineage>
        <taxon>Eukaryota</taxon>
        <taxon>Viridiplantae</taxon>
        <taxon>Streptophyta</taxon>
        <taxon>Embryophyta</taxon>
        <taxon>Tracheophyta</taxon>
        <taxon>Spermatophyta</taxon>
        <taxon>Magnoliopsida</taxon>
        <taxon>Liliopsida</taxon>
        <taxon>Poales</taxon>
        <taxon>Poaceae</taxon>
        <taxon>BOP clade</taxon>
        <taxon>Oryzoideae</taxon>
        <taxon>Oryzeae</taxon>
        <taxon>Oryzinae</taxon>
        <taxon>Oryza</taxon>
        <taxon>Oryza sativa</taxon>
    </lineage>
</organism>
<dbReference type="Proteomes" id="UP000000763">
    <property type="component" value="Chromosome 2"/>
</dbReference>
<proteinExistence type="predicted"/>
<gene>
    <name evidence="1" type="primary">OJ1756_H07.54</name>
</gene>
<reference evidence="2" key="2">
    <citation type="journal article" date="2008" name="Nucleic Acids Res.">
        <title>The rice annotation project database (RAP-DB): 2008 update.</title>
        <authorList>
            <consortium name="The rice annotation project (RAP)"/>
        </authorList>
    </citation>
    <scope>GENOME REANNOTATION</scope>
    <source>
        <strain evidence="2">cv. Nipponbare</strain>
    </source>
</reference>
<evidence type="ECO:0000313" key="1">
    <source>
        <dbReference type="EMBL" id="BAD21736.1"/>
    </source>
</evidence>
<sequence length="128" mass="13806">MVAHGERAVMAVQLVVAGASTSSGCWRRCRTGTAWPYSVHDAAHTSITRRSTPLPVCLALPAGCRHASEWMVHRARQRVGEGVRLDNGLANRDWYLPSTTHAVGTISSGVVDVGLEPALREPLHLSTK</sequence>
<dbReference type="EMBL" id="AP004168">
    <property type="protein sequence ID" value="BAD21736.1"/>
    <property type="molecule type" value="Genomic_DNA"/>
</dbReference>
<reference evidence="2" key="1">
    <citation type="journal article" date="2005" name="Nature">
        <title>The map-based sequence of the rice genome.</title>
        <authorList>
            <consortium name="International rice genome sequencing project (IRGSP)"/>
            <person name="Matsumoto T."/>
            <person name="Wu J."/>
            <person name="Kanamori H."/>
            <person name="Katayose Y."/>
            <person name="Fujisawa M."/>
            <person name="Namiki N."/>
            <person name="Mizuno H."/>
            <person name="Yamamoto K."/>
            <person name="Antonio B.A."/>
            <person name="Baba T."/>
            <person name="Sakata K."/>
            <person name="Nagamura Y."/>
            <person name="Aoki H."/>
            <person name="Arikawa K."/>
            <person name="Arita K."/>
            <person name="Bito T."/>
            <person name="Chiden Y."/>
            <person name="Fujitsuka N."/>
            <person name="Fukunaka R."/>
            <person name="Hamada M."/>
            <person name="Harada C."/>
            <person name="Hayashi A."/>
            <person name="Hijishita S."/>
            <person name="Honda M."/>
            <person name="Hosokawa S."/>
            <person name="Ichikawa Y."/>
            <person name="Idonuma A."/>
            <person name="Iijima M."/>
            <person name="Ikeda M."/>
            <person name="Ikeno M."/>
            <person name="Ito K."/>
            <person name="Ito S."/>
            <person name="Ito T."/>
            <person name="Ito Y."/>
            <person name="Ito Y."/>
            <person name="Iwabuchi A."/>
            <person name="Kamiya K."/>
            <person name="Karasawa W."/>
            <person name="Kurita K."/>
            <person name="Katagiri S."/>
            <person name="Kikuta A."/>
            <person name="Kobayashi H."/>
            <person name="Kobayashi N."/>
            <person name="Machita K."/>
            <person name="Maehara T."/>
            <person name="Masukawa M."/>
            <person name="Mizubayashi T."/>
            <person name="Mukai Y."/>
            <person name="Nagasaki H."/>
            <person name="Nagata Y."/>
            <person name="Naito S."/>
            <person name="Nakashima M."/>
            <person name="Nakama Y."/>
            <person name="Nakamichi Y."/>
            <person name="Nakamura M."/>
            <person name="Meguro A."/>
            <person name="Negishi M."/>
            <person name="Ohta I."/>
            <person name="Ohta T."/>
            <person name="Okamoto M."/>
            <person name="Ono N."/>
            <person name="Saji S."/>
            <person name="Sakaguchi M."/>
            <person name="Sakai K."/>
            <person name="Shibata M."/>
            <person name="Shimokawa T."/>
            <person name="Song J."/>
            <person name="Takazaki Y."/>
            <person name="Terasawa K."/>
            <person name="Tsugane M."/>
            <person name="Tsuji K."/>
            <person name="Ueda S."/>
            <person name="Waki K."/>
            <person name="Yamagata H."/>
            <person name="Yamamoto M."/>
            <person name="Yamamoto S."/>
            <person name="Yamane H."/>
            <person name="Yoshiki S."/>
            <person name="Yoshihara R."/>
            <person name="Yukawa K."/>
            <person name="Zhong H."/>
            <person name="Yano M."/>
            <person name="Yuan Q."/>
            <person name="Ouyang S."/>
            <person name="Liu J."/>
            <person name="Jones K.M."/>
            <person name="Gansberger K."/>
            <person name="Moffat K."/>
            <person name="Hill J."/>
            <person name="Bera J."/>
            <person name="Fadrosh D."/>
            <person name="Jin S."/>
            <person name="Johri S."/>
            <person name="Kim M."/>
            <person name="Overton L."/>
            <person name="Reardon M."/>
            <person name="Tsitrin T."/>
            <person name="Vuong H."/>
            <person name="Weaver B."/>
            <person name="Ciecko A."/>
            <person name="Tallon L."/>
            <person name="Jackson J."/>
            <person name="Pai G."/>
            <person name="Aken S.V."/>
            <person name="Utterback T."/>
            <person name="Reidmuller S."/>
            <person name="Feldblyum T."/>
            <person name="Hsiao J."/>
            <person name="Zismann V."/>
            <person name="Iobst S."/>
            <person name="de Vazeille A.R."/>
            <person name="Buell C.R."/>
            <person name="Ying K."/>
            <person name="Li Y."/>
            <person name="Lu T."/>
            <person name="Huang Y."/>
            <person name="Zhao Q."/>
            <person name="Feng Q."/>
            <person name="Zhang L."/>
            <person name="Zhu J."/>
            <person name="Weng Q."/>
            <person name="Mu J."/>
            <person name="Lu Y."/>
            <person name="Fan D."/>
            <person name="Liu Y."/>
            <person name="Guan J."/>
            <person name="Zhang Y."/>
            <person name="Yu S."/>
            <person name="Liu X."/>
            <person name="Zhang Y."/>
            <person name="Hong G."/>
            <person name="Han B."/>
            <person name="Choisne N."/>
            <person name="Demange N."/>
            <person name="Orjeda G."/>
            <person name="Samain S."/>
            <person name="Cattolico L."/>
            <person name="Pelletier E."/>
            <person name="Couloux A."/>
            <person name="Segurens B."/>
            <person name="Wincker P."/>
            <person name="D'Hont A."/>
            <person name="Scarpelli C."/>
            <person name="Weissenbach J."/>
            <person name="Salanoubat M."/>
            <person name="Quetier F."/>
            <person name="Yu Y."/>
            <person name="Kim H.R."/>
            <person name="Rambo T."/>
            <person name="Currie J."/>
            <person name="Collura K."/>
            <person name="Luo M."/>
            <person name="Yang T."/>
            <person name="Ammiraju J.S.S."/>
            <person name="Engler F."/>
            <person name="Soderlund C."/>
            <person name="Wing R.A."/>
            <person name="Palmer L.E."/>
            <person name="de la Bastide M."/>
            <person name="Spiegel L."/>
            <person name="Nascimento L."/>
            <person name="Zutavern T."/>
            <person name="O'Shaughnessy A."/>
            <person name="Dike S."/>
            <person name="Dedhia N."/>
            <person name="Preston R."/>
            <person name="Balija V."/>
            <person name="McCombie W.R."/>
            <person name="Chow T."/>
            <person name="Chen H."/>
            <person name="Chung M."/>
            <person name="Chen C."/>
            <person name="Shaw J."/>
            <person name="Wu H."/>
            <person name="Hsiao K."/>
            <person name="Chao Y."/>
            <person name="Chu M."/>
            <person name="Cheng C."/>
            <person name="Hour A."/>
            <person name="Lee P."/>
            <person name="Lin S."/>
            <person name="Lin Y."/>
            <person name="Liou J."/>
            <person name="Liu S."/>
            <person name="Hsing Y."/>
            <person name="Raghuvanshi S."/>
            <person name="Mohanty A."/>
            <person name="Bharti A.K."/>
            <person name="Gaur A."/>
            <person name="Gupta V."/>
            <person name="Kumar D."/>
            <person name="Ravi V."/>
            <person name="Vij S."/>
            <person name="Kapur A."/>
            <person name="Khurana P."/>
            <person name="Khurana P."/>
            <person name="Khurana J.P."/>
            <person name="Tyagi A.K."/>
            <person name="Gaikwad K."/>
            <person name="Singh A."/>
            <person name="Dalal V."/>
            <person name="Srivastava S."/>
            <person name="Dixit A."/>
            <person name="Pal A.K."/>
            <person name="Ghazi I.A."/>
            <person name="Yadav M."/>
            <person name="Pandit A."/>
            <person name="Bhargava A."/>
            <person name="Sureshbabu K."/>
            <person name="Batra K."/>
            <person name="Sharma T.R."/>
            <person name="Mohapatra T."/>
            <person name="Singh N.K."/>
            <person name="Messing J."/>
            <person name="Nelson A.B."/>
            <person name="Fuks G."/>
            <person name="Kavchok S."/>
            <person name="Keizer G."/>
            <person name="Linton E."/>
            <person name="Llaca V."/>
            <person name="Song R."/>
            <person name="Tanyolac B."/>
            <person name="Young S."/>
            <person name="Ho-Il K."/>
            <person name="Hahn J.H."/>
            <person name="Sangsakoo G."/>
            <person name="Vanavichit A."/>
            <person name="de Mattos Luiz.A.T."/>
            <person name="Zimmer P.D."/>
            <person name="Malone G."/>
            <person name="Dellagostin O."/>
            <person name="de Oliveira A.C."/>
            <person name="Bevan M."/>
            <person name="Bancroft I."/>
            <person name="Minx P."/>
            <person name="Cordum H."/>
            <person name="Wilson R."/>
            <person name="Cheng Z."/>
            <person name="Jin W."/>
            <person name="Jiang J."/>
            <person name="Leong S.A."/>
            <person name="Iwama H."/>
            <person name="Gojobori T."/>
            <person name="Itoh T."/>
            <person name="Niimura Y."/>
            <person name="Fujii Y."/>
            <person name="Habara T."/>
            <person name="Sakai H."/>
            <person name="Sato Y."/>
            <person name="Wilson G."/>
            <person name="Kumar K."/>
            <person name="McCouch S."/>
            <person name="Juretic N."/>
            <person name="Hoen D."/>
            <person name="Wright S."/>
            <person name="Bruskiewich R."/>
            <person name="Bureau T."/>
            <person name="Miyao A."/>
            <person name="Hirochika H."/>
            <person name="Nishikawa T."/>
            <person name="Kadowaki K."/>
            <person name="Sugiura M."/>
            <person name="Burr B."/>
            <person name="Sasaki T."/>
        </authorList>
    </citation>
    <scope>NUCLEOTIDE SEQUENCE [LARGE SCALE GENOMIC DNA]</scope>
    <source>
        <strain evidence="2">cv. Nipponbare</strain>
    </source>
</reference>
<dbReference type="AlphaFoldDB" id="Q6K893"/>